<dbReference type="EMBL" id="JACHWP010000002">
    <property type="protein sequence ID" value="MBB3022976.1"/>
    <property type="molecule type" value="Genomic_DNA"/>
</dbReference>
<evidence type="ECO:0000259" key="10">
    <source>
        <dbReference type="Pfam" id="PF12821"/>
    </source>
</evidence>
<evidence type="ECO:0000256" key="8">
    <source>
        <dbReference type="SAM" id="Phobius"/>
    </source>
</evidence>
<evidence type="ECO:0000256" key="7">
    <source>
        <dbReference type="SAM" id="MobiDB-lite"/>
    </source>
</evidence>
<dbReference type="RefSeq" id="WP_183375686.1">
    <property type="nucleotide sequence ID" value="NZ_CBCSFZ010000001.1"/>
</dbReference>
<evidence type="ECO:0000313" key="12">
    <source>
        <dbReference type="Proteomes" id="UP000568050"/>
    </source>
</evidence>
<dbReference type="InterPro" id="IPR024528">
    <property type="entry name" value="ThrE_2"/>
</dbReference>
<dbReference type="Pfam" id="PF12821">
    <property type="entry name" value="ThrE_2"/>
    <property type="match status" value="1"/>
</dbReference>
<evidence type="ECO:0000256" key="1">
    <source>
        <dbReference type="ARBA" id="ARBA00004651"/>
    </source>
</evidence>
<feature type="region of interest" description="Disordered" evidence="7">
    <location>
        <begin position="460"/>
        <end position="491"/>
    </location>
</feature>
<keyword evidence="3 8" id="KW-0812">Transmembrane</keyword>
<feature type="transmembrane region" description="Helical" evidence="8">
    <location>
        <begin position="299"/>
        <end position="320"/>
    </location>
</feature>
<feature type="domain" description="Threonine/Serine exporter ThrE" evidence="10">
    <location>
        <begin position="283"/>
        <end position="403"/>
    </location>
</feature>
<comment type="similarity">
    <text evidence="6">Belongs to the ThrE exporter (TC 2.A.79) family.</text>
</comment>
<accession>A0A839R2D5</accession>
<feature type="transmembrane region" description="Helical" evidence="8">
    <location>
        <begin position="146"/>
        <end position="165"/>
    </location>
</feature>
<feature type="transmembrane region" description="Helical" evidence="8">
    <location>
        <begin position="326"/>
        <end position="343"/>
    </location>
</feature>
<feature type="transmembrane region" description="Helical" evidence="8">
    <location>
        <begin position="198"/>
        <end position="218"/>
    </location>
</feature>
<protein>
    <submittedName>
        <fullName evidence="11">Uncharacterized membrane protein YjjP (DUF1212 family)</fullName>
    </submittedName>
</protein>
<dbReference type="PANTHER" id="PTHR34390:SF2">
    <property type="entry name" value="SUCCINATE TRANSPORTER SUBUNIT YJJP-RELATED"/>
    <property type="match status" value="1"/>
</dbReference>
<feature type="transmembrane region" description="Helical" evidence="8">
    <location>
        <begin position="172"/>
        <end position="192"/>
    </location>
</feature>
<dbReference type="InterPro" id="IPR050539">
    <property type="entry name" value="ThrE_Dicarb/AminoAcid_Exp"/>
</dbReference>
<comment type="caution">
    <text evidence="11">The sequence shown here is derived from an EMBL/GenBank/DDBJ whole genome shotgun (WGS) entry which is preliminary data.</text>
</comment>
<comment type="subcellular location">
    <subcellularLocation>
        <location evidence="1">Cell membrane</location>
        <topology evidence="1">Multi-pass membrane protein</topology>
    </subcellularLocation>
</comment>
<evidence type="ECO:0000256" key="2">
    <source>
        <dbReference type="ARBA" id="ARBA00022475"/>
    </source>
</evidence>
<evidence type="ECO:0000256" key="6">
    <source>
        <dbReference type="ARBA" id="ARBA00034125"/>
    </source>
</evidence>
<dbReference type="Pfam" id="PF06738">
    <property type="entry name" value="ThrE"/>
    <property type="match status" value="1"/>
</dbReference>
<evidence type="ECO:0000256" key="4">
    <source>
        <dbReference type="ARBA" id="ARBA00022989"/>
    </source>
</evidence>
<feature type="transmembrane region" description="Helical" evidence="8">
    <location>
        <begin position="380"/>
        <end position="401"/>
    </location>
</feature>
<feature type="transmembrane region" description="Helical" evidence="8">
    <location>
        <begin position="238"/>
        <end position="260"/>
    </location>
</feature>
<dbReference type="AlphaFoldDB" id="A0A839R2D5"/>
<dbReference type="GO" id="GO:0005886">
    <property type="term" value="C:plasma membrane"/>
    <property type="evidence" value="ECO:0007669"/>
    <property type="project" value="UniProtKB-SubCell"/>
</dbReference>
<reference evidence="11 12" key="1">
    <citation type="submission" date="2020-08" db="EMBL/GenBank/DDBJ databases">
        <title>Sequencing the genomes of 1000 actinobacteria strains.</title>
        <authorList>
            <person name="Klenk H.-P."/>
        </authorList>
    </citation>
    <scope>NUCLEOTIDE SEQUENCE [LARGE SCALE GENOMIC DNA]</scope>
    <source>
        <strain evidence="11 12">DSM 23040</strain>
    </source>
</reference>
<keyword evidence="12" id="KW-1185">Reference proteome</keyword>
<dbReference type="InterPro" id="IPR010619">
    <property type="entry name" value="ThrE-like_N"/>
</dbReference>
<feature type="domain" description="Threonine/serine exporter-like N-terminal" evidence="9">
    <location>
        <begin position="13"/>
        <end position="254"/>
    </location>
</feature>
<dbReference type="GO" id="GO:0022857">
    <property type="term" value="F:transmembrane transporter activity"/>
    <property type="evidence" value="ECO:0007669"/>
    <property type="project" value="InterPro"/>
</dbReference>
<dbReference type="Proteomes" id="UP000568050">
    <property type="component" value="Unassembled WGS sequence"/>
</dbReference>
<evidence type="ECO:0000256" key="3">
    <source>
        <dbReference type="ARBA" id="ARBA00022692"/>
    </source>
</evidence>
<organism evidence="11 12">
    <name type="scientific">Helcobacillus massiliensis</name>
    <dbReference type="NCBI Taxonomy" id="521392"/>
    <lineage>
        <taxon>Bacteria</taxon>
        <taxon>Bacillati</taxon>
        <taxon>Actinomycetota</taxon>
        <taxon>Actinomycetes</taxon>
        <taxon>Micrococcales</taxon>
        <taxon>Dermabacteraceae</taxon>
        <taxon>Helcobacillus</taxon>
    </lineage>
</organism>
<keyword evidence="5 8" id="KW-0472">Membrane</keyword>
<gene>
    <name evidence="11" type="ORF">FHX50_001259</name>
</gene>
<name>A0A839R2D5_9MICO</name>
<dbReference type="GO" id="GO:0015744">
    <property type="term" value="P:succinate transport"/>
    <property type="evidence" value="ECO:0007669"/>
    <property type="project" value="TreeGrafter"/>
</dbReference>
<sequence length="491" mass="51053">MSTSLSRLHDVFDLAMRIGEIMLASGAAASEVTATMLRITASSGIRNVSVQVTFNELSVSYLPDEESTPFTRIRAVADADMDFSKLDEAEKITSDYIHGELALAEAITAAERTRSAPKRYSNALTTAGWAIMSGAAAVGFGAGTMVMLFAAITAGIIYNLLGALARRGIPMFFAQVIGGFLSVMAAILAYVIDPSVNASIVVIACIILLLAGLTSIGAMQDAITGWYITASARILQTIMLTIGVVIGVRAGLMFSTWVGVDISVSSSLPSTLASVIVVLVAGAVMGLGSSIGVQSPRRVIAVSTLLATMSSVVSFALRTVGLEQPWNVGVTALLVGCFAVIGAQRLRTPAVSMVIVGVLPLVPGSIIYRGLLALGDDPQAGALSLFTAVSVAVAISAGVVFGQLLMARLLLGLQAASTTWIPVMSAPFSTARRRRVLNSRTAAAKATNYTLAIPVVRLEPGEADPTEPEATTESQSVLSRLVLGSTDEENP</sequence>
<evidence type="ECO:0000313" key="11">
    <source>
        <dbReference type="EMBL" id="MBB3022976.1"/>
    </source>
</evidence>
<feature type="transmembrane region" description="Helical" evidence="8">
    <location>
        <begin position="272"/>
        <end position="292"/>
    </location>
</feature>
<evidence type="ECO:0000259" key="9">
    <source>
        <dbReference type="Pfam" id="PF06738"/>
    </source>
</evidence>
<keyword evidence="2" id="KW-1003">Cell membrane</keyword>
<evidence type="ECO:0000256" key="5">
    <source>
        <dbReference type="ARBA" id="ARBA00023136"/>
    </source>
</evidence>
<keyword evidence="4 8" id="KW-1133">Transmembrane helix</keyword>
<dbReference type="PANTHER" id="PTHR34390">
    <property type="entry name" value="UPF0442 PROTEIN YJJB-RELATED"/>
    <property type="match status" value="1"/>
</dbReference>
<feature type="transmembrane region" description="Helical" evidence="8">
    <location>
        <begin position="350"/>
        <end position="368"/>
    </location>
</feature>
<proteinExistence type="inferred from homology"/>